<proteinExistence type="predicted"/>
<dbReference type="EMBL" id="BAAFSV010000002">
    <property type="protein sequence ID" value="GAB1312626.1"/>
    <property type="molecule type" value="Genomic_DNA"/>
</dbReference>
<dbReference type="GeneID" id="98173581"/>
<keyword evidence="1" id="KW-0732">Signal</keyword>
<accession>A0ABQ0G4F9</accession>
<protein>
    <submittedName>
        <fullName evidence="2">Uncharacterized protein</fullName>
    </submittedName>
</protein>
<evidence type="ECO:0000313" key="3">
    <source>
        <dbReference type="Proteomes" id="UP001628179"/>
    </source>
</evidence>
<dbReference type="RefSeq" id="XP_070914359.1">
    <property type="nucleotide sequence ID" value="XM_071058258.1"/>
</dbReference>
<comment type="caution">
    <text evidence="2">The sequence shown here is derived from an EMBL/GenBank/DDBJ whole genome shotgun (WGS) entry which is preliminary data.</text>
</comment>
<feature type="signal peptide" evidence="1">
    <location>
        <begin position="1"/>
        <end position="25"/>
    </location>
</feature>
<keyword evidence="3" id="KW-1185">Reference proteome</keyword>
<feature type="chain" id="PRO_5046257768" evidence="1">
    <location>
        <begin position="26"/>
        <end position="70"/>
    </location>
</feature>
<reference evidence="2 3" key="1">
    <citation type="submission" date="2024-09" db="EMBL/GenBank/DDBJ databases">
        <title>Itraconazole resistance in Madurella fahalii resulting from another homologue of gene encoding cytochrome P450 14-alpha sterol demethylase (CYP51).</title>
        <authorList>
            <person name="Yoshioka I."/>
            <person name="Fahal A.H."/>
            <person name="Kaneko S."/>
            <person name="Yaguchi T."/>
        </authorList>
    </citation>
    <scope>NUCLEOTIDE SEQUENCE [LARGE SCALE GENOMIC DNA]</scope>
    <source>
        <strain evidence="2 3">IFM 68171</strain>
    </source>
</reference>
<evidence type="ECO:0000256" key="1">
    <source>
        <dbReference type="SAM" id="SignalP"/>
    </source>
</evidence>
<name>A0ABQ0G4F9_9PEZI</name>
<sequence>MKFKYLLTPLLAVAAAAAIIPRLDADEAVAYPAQVDQSWVDANTKRDAVDADEAVAYPAQVDQSWVDAQV</sequence>
<dbReference type="Proteomes" id="UP001628179">
    <property type="component" value="Unassembled WGS sequence"/>
</dbReference>
<evidence type="ECO:0000313" key="2">
    <source>
        <dbReference type="EMBL" id="GAB1312626.1"/>
    </source>
</evidence>
<gene>
    <name evidence="2" type="ORF">MFIFM68171_02836</name>
</gene>
<organism evidence="2 3">
    <name type="scientific">Madurella fahalii</name>
    <dbReference type="NCBI Taxonomy" id="1157608"/>
    <lineage>
        <taxon>Eukaryota</taxon>
        <taxon>Fungi</taxon>
        <taxon>Dikarya</taxon>
        <taxon>Ascomycota</taxon>
        <taxon>Pezizomycotina</taxon>
        <taxon>Sordariomycetes</taxon>
        <taxon>Sordariomycetidae</taxon>
        <taxon>Sordariales</taxon>
        <taxon>Sordariales incertae sedis</taxon>
        <taxon>Madurella</taxon>
    </lineage>
</organism>